<reference evidence="1" key="1">
    <citation type="submission" date="2016-01" db="EMBL/GenBank/DDBJ databases">
        <authorList>
            <person name="Mcilroy J.S."/>
            <person name="Karst M S."/>
            <person name="Albertsen M."/>
        </authorList>
    </citation>
    <scope>NUCLEOTIDE SEQUENCE</scope>
    <source>
        <strain evidence="1">Cfx-K</strain>
    </source>
</reference>
<evidence type="ECO:0000313" key="2">
    <source>
        <dbReference type="Proteomes" id="UP000215027"/>
    </source>
</evidence>
<keyword evidence="2" id="KW-1185">Reference proteome</keyword>
<sequence length="221" mass="24287">MRFIIHELPYERPLLAGRLRYERDGAPTGAVESWRLTAAAEGYRFLRVDLDAREAPSGRSFLFHVVLNAIGRPEQLKFRFWGDGHEASGSAVWDKDGVVATRRVAGAAYEDTAHGRAFWFPAGAGLALLAGWAGETSGMTMLADPADPARLMALVETPVVIAWGEAQLEEVAGELLPVRPLAVAWSDQRRTVWLDGEARPIRLAAHNGLTATAERLVRYQN</sequence>
<dbReference type="AlphaFoldDB" id="A0A160SYU9"/>
<dbReference type="Proteomes" id="UP000215027">
    <property type="component" value="Chromosome I"/>
</dbReference>
<evidence type="ECO:0000313" key="1">
    <source>
        <dbReference type="EMBL" id="CUS02516.2"/>
    </source>
</evidence>
<name>A0A160SYU9_9CHLR</name>
<protein>
    <submittedName>
        <fullName evidence="1">Uncharacterized protein</fullName>
    </submittedName>
</protein>
<gene>
    <name evidence="1" type="ORF">CFX0092_A0638</name>
</gene>
<organism evidence="1 2">
    <name type="scientific">Candidatus Promineifilum breve</name>
    <dbReference type="NCBI Taxonomy" id="1806508"/>
    <lineage>
        <taxon>Bacteria</taxon>
        <taxon>Bacillati</taxon>
        <taxon>Chloroflexota</taxon>
        <taxon>Ardenticatenia</taxon>
        <taxon>Candidatus Promineifilales</taxon>
        <taxon>Candidatus Promineifilaceae</taxon>
        <taxon>Candidatus Promineifilum</taxon>
    </lineage>
</organism>
<accession>A0A160SYU9</accession>
<dbReference type="EMBL" id="LN890655">
    <property type="protein sequence ID" value="CUS02516.2"/>
    <property type="molecule type" value="Genomic_DNA"/>
</dbReference>
<dbReference type="KEGG" id="pbf:CFX0092_A0638"/>
<proteinExistence type="predicted"/>
<dbReference type="RefSeq" id="WP_095042121.1">
    <property type="nucleotide sequence ID" value="NZ_LN890655.1"/>
</dbReference>